<proteinExistence type="predicted"/>
<accession>A0ACC1TA62</accession>
<dbReference type="EMBL" id="JANHOG010000214">
    <property type="protein sequence ID" value="KAJ3556761.1"/>
    <property type="molecule type" value="Genomic_DNA"/>
</dbReference>
<dbReference type="Proteomes" id="UP001148662">
    <property type="component" value="Unassembled WGS sequence"/>
</dbReference>
<organism evidence="1 2">
    <name type="scientific">Phlebia brevispora</name>
    <dbReference type="NCBI Taxonomy" id="194682"/>
    <lineage>
        <taxon>Eukaryota</taxon>
        <taxon>Fungi</taxon>
        <taxon>Dikarya</taxon>
        <taxon>Basidiomycota</taxon>
        <taxon>Agaricomycotina</taxon>
        <taxon>Agaricomycetes</taxon>
        <taxon>Polyporales</taxon>
        <taxon>Meruliaceae</taxon>
        <taxon>Phlebia</taxon>
    </lineage>
</organism>
<evidence type="ECO:0000313" key="2">
    <source>
        <dbReference type="Proteomes" id="UP001148662"/>
    </source>
</evidence>
<gene>
    <name evidence="1" type="ORF">NM688_g1847</name>
</gene>
<protein>
    <submittedName>
        <fullName evidence="1">Uncharacterized protein</fullName>
    </submittedName>
</protein>
<keyword evidence="2" id="KW-1185">Reference proteome</keyword>
<comment type="caution">
    <text evidence="1">The sequence shown here is derived from an EMBL/GenBank/DDBJ whole genome shotgun (WGS) entry which is preliminary data.</text>
</comment>
<evidence type="ECO:0000313" key="1">
    <source>
        <dbReference type="EMBL" id="KAJ3556761.1"/>
    </source>
</evidence>
<reference evidence="1" key="1">
    <citation type="submission" date="2022-07" db="EMBL/GenBank/DDBJ databases">
        <title>Genome Sequence of Phlebia brevispora.</title>
        <authorList>
            <person name="Buettner E."/>
        </authorList>
    </citation>
    <scope>NUCLEOTIDE SEQUENCE</scope>
    <source>
        <strain evidence="1">MPL23</strain>
    </source>
</reference>
<name>A0ACC1TA62_9APHY</name>
<sequence>MYISIAAGMHLVEDADETGSKPTILLIQKPGKISNPHGSPSLPFHNGTVSKNTLARARAAEFATLPTLEKHDASPDPRSPGFLDCEDVLLAAPFSPVPLTPRPQLPEIVPPDPAFGLPHSALQTKLDPEHPRTFAPFPATTLPRRLLSWRKTTYHNDDGARSGSTLSGYPSPQVSYSDALPPASASAVRASSSSVTARYTRPLSKLDTHDKLTKKFPISASVRKLSALGRGKVGDRALAIVLLDEAEGLGMDRIDRWTIHKWCLFLSICTLFAYGTGGLICAVLTWFRAWAHADVMYVADYDVLVLITLASSIVLMTCIIGITGTILNSRPILAVYAVLLWPALISILAIGYTSYKRYAFSLDRKLNLAWSQWYTPYGRLIIQDSLRCCGYYSPLHEASPSSQCYVRSMLPGCKGKLLRFERASLAMVWSTAFGVVPVHIVNIFVALLCANHVTRRFGKGVMPREYRLTSEDVVSDEERLYKAMEKEGCLARPILARAPSSSVFREDKEGHYDSLPAVLRPGLP</sequence>